<evidence type="ECO:0000313" key="12">
    <source>
        <dbReference type="Proteomes" id="UP000035762"/>
    </source>
</evidence>
<keyword evidence="4" id="KW-0201">Cytochrome c-type biogenesis</keyword>
<dbReference type="InterPro" id="IPR028250">
    <property type="entry name" value="DsbDN"/>
</dbReference>
<dbReference type="CDD" id="cd02953">
    <property type="entry name" value="DsbDgamma"/>
    <property type="match status" value="1"/>
</dbReference>
<dbReference type="PROSITE" id="PS00194">
    <property type="entry name" value="THIOREDOXIN_1"/>
    <property type="match status" value="1"/>
</dbReference>
<comment type="caution">
    <text evidence="11">The sequence shown here is derived from an EMBL/GenBank/DDBJ whole genome shotgun (WGS) entry which is preliminary data.</text>
</comment>
<feature type="domain" description="Thioredoxin" evidence="10">
    <location>
        <begin position="458"/>
        <end position="598"/>
    </location>
</feature>
<evidence type="ECO:0000313" key="11">
    <source>
        <dbReference type="EMBL" id="CEG09140.1"/>
    </source>
</evidence>
<evidence type="ECO:0000256" key="6">
    <source>
        <dbReference type="ARBA" id="ARBA00023136"/>
    </source>
</evidence>
<dbReference type="Proteomes" id="UP000035762">
    <property type="component" value="Unassembled WGS sequence"/>
</dbReference>
<evidence type="ECO:0000256" key="2">
    <source>
        <dbReference type="ARBA" id="ARBA00022475"/>
    </source>
</evidence>
<gene>
    <name evidence="11" type="primary">dsbD_2</name>
    <name evidence="11" type="ORF">BN961_02561</name>
</gene>
<feature type="transmembrane region" description="Helical" evidence="8">
    <location>
        <begin position="437"/>
        <end position="457"/>
    </location>
</feature>
<protein>
    <submittedName>
        <fullName evidence="11">Thiol:disulfide interchange protein DsbD</fullName>
    </submittedName>
</protein>
<dbReference type="InterPro" id="IPR013766">
    <property type="entry name" value="Thioredoxin_domain"/>
</dbReference>
<feature type="transmembrane region" description="Helical" evidence="8">
    <location>
        <begin position="305"/>
        <end position="334"/>
    </location>
</feature>
<dbReference type="OrthoDB" id="9811036at2"/>
<dbReference type="RefSeq" id="WP_009340097.1">
    <property type="nucleotide sequence ID" value="NZ_CCAZ020000001.1"/>
</dbReference>
<dbReference type="GO" id="GO:0005886">
    <property type="term" value="C:plasma membrane"/>
    <property type="evidence" value="ECO:0007669"/>
    <property type="project" value="UniProtKB-SubCell"/>
</dbReference>
<keyword evidence="5 8" id="KW-1133">Transmembrane helix</keyword>
<feature type="transmembrane region" description="Helical" evidence="8">
    <location>
        <begin position="226"/>
        <end position="250"/>
    </location>
</feature>
<dbReference type="GO" id="GO:0017004">
    <property type="term" value="P:cytochrome complex assembly"/>
    <property type="evidence" value="ECO:0007669"/>
    <property type="project" value="UniProtKB-KW"/>
</dbReference>
<evidence type="ECO:0000256" key="9">
    <source>
        <dbReference type="SAM" id="SignalP"/>
    </source>
</evidence>
<accession>A0A090MP09</accession>
<dbReference type="SUPFAM" id="SSF52833">
    <property type="entry name" value="Thioredoxin-like"/>
    <property type="match status" value="1"/>
</dbReference>
<evidence type="ECO:0000256" key="3">
    <source>
        <dbReference type="ARBA" id="ARBA00022692"/>
    </source>
</evidence>
<dbReference type="EMBL" id="CCAZ020000001">
    <property type="protein sequence ID" value="CEG09140.1"/>
    <property type="molecule type" value="Genomic_DNA"/>
</dbReference>
<evidence type="ECO:0000256" key="8">
    <source>
        <dbReference type="SAM" id="Phobius"/>
    </source>
</evidence>
<dbReference type="SUPFAM" id="SSF74863">
    <property type="entry name" value="Thiol:disulfide interchange protein DsbD, N-terminal domain (DsbD-alpha)"/>
    <property type="match status" value="1"/>
</dbReference>
<dbReference type="PANTHER" id="PTHR32234">
    <property type="entry name" value="THIOL:DISULFIDE INTERCHANGE PROTEIN DSBD"/>
    <property type="match status" value="1"/>
</dbReference>
<reference evidence="11 12" key="1">
    <citation type="journal article" date="2014" name="Genome Announc.">
        <title>Genome Sequence of Afipia felis Strain 76713, Isolated in Hospital Water Using an Amoeba Co-Culture Procedure.</title>
        <authorList>
            <person name="Benamar S."/>
            <person name="La Scola B."/>
            <person name="Croce O."/>
        </authorList>
    </citation>
    <scope>NUCLEOTIDE SEQUENCE [LARGE SCALE GENOMIC DNA]</scope>
    <source>
        <strain evidence="11 12">76713</strain>
    </source>
</reference>
<feature type="transmembrane region" description="Helical" evidence="8">
    <location>
        <begin position="340"/>
        <end position="365"/>
    </location>
</feature>
<dbReference type="InterPro" id="IPR017937">
    <property type="entry name" value="Thioredoxin_CS"/>
</dbReference>
<dbReference type="Gene3D" id="2.60.40.1250">
    <property type="entry name" value="Thiol:disulfide interchange protein DsbD, N-terminal domain"/>
    <property type="match status" value="1"/>
</dbReference>
<sequence length="598" mass="63859">MKRTLFLAFFIVTAIGASYASAQTSILKADDAFRLSVDRSENDQVALHWKIAPGYYLYRDHIRAGDTSSQKSINLILPAGVTKLDPTFGSTVIYHSNLSTSVPASAIAEIKLQYQGCKENSICYPPITKFIDLKTLSVSDTASIISSETIRSAPAEATASGFHLAEDTDSGLVSSLLHSGGPIWVIASFFVFGLFLAFTPCVLPMYPILAATLARSGEQLSASRGVALSSAYVVAMATAFGMLGIAAAWSGENLQIVLQSPYAVIATAGLFAVLAMSMFGFFEIQLPSRWVNKISSVQESRTGSFGSTVLLGFTSALIVGPCVTAPLAAALLYIAQTGNARLGAAALFSLGLGQGLPLVLLGVLGGRILPRAGGWMVYVKYTFGFVFLAAAIWMASRILPPHISLALCAIALITMSVFLGVFENFAYDAPRFRLQKAAGIVVLLYGAILFVGASSGATDPLRPLQSIFVTTRRAEAENISFTKASSTTDLQEQLRLARDDDKPTLVYVTAEWCVSCKTIDREVLDSPDVKAALHDYHRIKVDVTNLSAANSALMRDIHVIGPPTMIFFDKSANEIPATRLVGEISTQSLLASSRGGEQ</sequence>
<dbReference type="Gene3D" id="3.40.30.10">
    <property type="entry name" value="Glutaredoxin"/>
    <property type="match status" value="1"/>
</dbReference>
<dbReference type="InterPro" id="IPR036929">
    <property type="entry name" value="DsbDN_sf"/>
</dbReference>
<dbReference type="GO" id="GO:0015035">
    <property type="term" value="F:protein-disulfide reductase activity"/>
    <property type="evidence" value="ECO:0007669"/>
    <property type="project" value="TreeGrafter"/>
</dbReference>
<dbReference type="InterPro" id="IPR035671">
    <property type="entry name" value="DsbD_gamma"/>
</dbReference>
<dbReference type="AlphaFoldDB" id="A0A090MP09"/>
<dbReference type="GO" id="GO:0045454">
    <property type="term" value="P:cell redox homeostasis"/>
    <property type="evidence" value="ECO:0007669"/>
    <property type="project" value="TreeGrafter"/>
</dbReference>
<evidence type="ECO:0000259" key="10">
    <source>
        <dbReference type="PROSITE" id="PS51352"/>
    </source>
</evidence>
<feature type="signal peptide" evidence="9">
    <location>
        <begin position="1"/>
        <end position="22"/>
    </location>
</feature>
<evidence type="ECO:0000256" key="1">
    <source>
        <dbReference type="ARBA" id="ARBA00004651"/>
    </source>
</evidence>
<keyword evidence="12" id="KW-1185">Reference proteome</keyword>
<feature type="transmembrane region" description="Helical" evidence="8">
    <location>
        <begin position="377"/>
        <end position="396"/>
    </location>
</feature>
<evidence type="ECO:0000256" key="4">
    <source>
        <dbReference type="ARBA" id="ARBA00022748"/>
    </source>
</evidence>
<dbReference type="InterPro" id="IPR036249">
    <property type="entry name" value="Thioredoxin-like_sf"/>
</dbReference>
<organism evidence="11 12">
    <name type="scientific">Afipia felis</name>
    <name type="common">Cat scratch disease bacillus</name>
    <dbReference type="NCBI Taxonomy" id="1035"/>
    <lineage>
        <taxon>Bacteria</taxon>
        <taxon>Pseudomonadati</taxon>
        <taxon>Pseudomonadota</taxon>
        <taxon>Alphaproteobacteria</taxon>
        <taxon>Hyphomicrobiales</taxon>
        <taxon>Nitrobacteraceae</taxon>
        <taxon>Afipia</taxon>
    </lineage>
</organism>
<evidence type="ECO:0000256" key="7">
    <source>
        <dbReference type="ARBA" id="ARBA00023284"/>
    </source>
</evidence>
<dbReference type="PANTHER" id="PTHR32234:SF0">
    <property type="entry name" value="THIOL:DISULFIDE INTERCHANGE PROTEIN DSBD"/>
    <property type="match status" value="1"/>
</dbReference>
<feature type="transmembrane region" description="Helical" evidence="8">
    <location>
        <begin position="262"/>
        <end position="284"/>
    </location>
</feature>
<dbReference type="Pfam" id="PF02683">
    <property type="entry name" value="DsbD_TM"/>
    <property type="match status" value="1"/>
</dbReference>
<keyword evidence="3 8" id="KW-0812">Transmembrane</keyword>
<dbReference type="Pfam" id="PF13899">
    <property type="entry name" value="Thioredoxin_7"/>
    <property type="match status" value="1"/>
</dbReference>
<dbReference type="NCBIfam" id="NF001419">
    <property type="entry name" value="PRK00293.1"/>
    <property type="match status" value="1"/>
</dbReference>
<keyword evidence="6 8" id="KW-0472">Membrane</keyword>
<keyword evidence="9" id="KW-0732">Signal</keyword>
<feature type="transmembrane region" description="Helical" evidence="8">
    <location>
        <begin position="183"/>
        <end position="206"/>
    </location>
</feature>
<keyword evidence="2" id="KW-1003">Cell membrane</keyword>
<proteinExistence type="predicted"/>
<name>A0A090MP09_AFIFE</name>
<dbReference type="STRING" id="1035.BN961_02561"/>
<comment type="subcellular location">
    <subcellularLocation>
        <location evidence="1">Cell membrane</location>
        <topology evidence="1">Multi-pass membrane protein</topology>
    </subcellularLocation>
</comment>
<feature type="chain" id="PRO_5001859785" evidence="9">
    <location>
        <begin position="23"/>
        <end position="598"/>
    </location>
</feature>
<evidence type="ECO:0000256" key="5">
    <source>
        <dbReference type="ARBA" id="ARBA00022989"/>
    </source>
</evidence>
<feature type="transmembrane region" description="Helical" evidence="8">
    <location>
        <begin position="402"/>
        <end position="425"/>
    </location>
</feature>
<dbReference type="InterPro" id="IPR003834">
    <property type="entry name" value="Cyt_c_assmbl_TM_dom"/>
</dbReference>
<dbReference type="PROSITE" id="PS51352">
    <property type="entry name" value="THIOREDOXIN_2"/>
    <property type="match status" value="1"/>
</dbReference>
<keyword evidence="7" id="KW-0676">Redox-active center</keyword>
<dbReference type="Pfam" id="PF11412">
    <property type="entry name" value="DsbD_N"/>
    <property type="match status" value="1"/>
</dbReference>